<comment type="caution">
    <text evidence="2">The sequence shown here is derived from an EMBL/GenBank/DDBJ whole genome shotgun (WGS) entry which is preliminary data.</text>
</comment>
<keyword evidence="3" id="KW-1185">Reference proteome</keyword>
<evidence type="ECO:0008006" key="4">
    <source>
        <dbReference type="Google" id="ProtNLM"/>
    </source>
</evidence>
<keyword evidence="1" id="KW-1133">Transmembrane helix</keyword>
<keyword evidence="1" id="KW-0812">Transmembrane</keyword>
<feature type="transmembrane region" description="Helical" evidence="1">
    <location>
        <begin position="6"/>
        <end position="28"/>
    </location>
</feature>
<dbReference type="Proteomes" id="UP000037179">
    <property type="component" value="Unassembled WGS sequence"/>
</dbReference>
<protein>
    <recommendedName>
        <fullName evidence="4">MetS family NSS transporter small subunit</fullName>
    </recommendedName>
</protein>
<organism evidence="2 3">
    <name type="scientific">Nocardia seriolae</name>
    <dbReference type="NCBI Taxonomy" id="37332"/>
    <lineage>
        <taxon>Bacteria</taxon>
        <taxon>Bacillati</taxon>
        <taxon>Actinomycetota</taxon>
        <taxon>Actinomycetes</taxon>
        <taxon>Mycobacteriales</taxon>
        <taxon>Nocardiaceae</taxon>
        <taxon>Nocardia</taxon>
    </lineage>
</organism>
<name>A0ABC9YWS9_9NOCA</name>
<dbReference type="EMBL" id="BBYQ01000065">
    <property type="protein sequence ID" value="GAP29857.1"/>
    <property type="molecule type" value="Genomic_DNA"/>
</dbReference>
<reference evidence="2 3" key="2">
    <citation type="journal article" date="2016" name="Genome Announc.">
        <title>Draft Genome Sequence of Erythromycin- and Oxytetracycline-Sensitive Nocardia seriolae Strain U-1 (NBRC 110359).</title>
        <authorList>
            <person name="Imajoh M."/>
            <person name="Sukeda M."/>
            <person name="Shimizu M."/>
            <person name="Yamane J."/>
            <person name="Ohnishi K."/>
            <person name="Oshima S."/>
        </authorList>
    </citation>
    <scope>NUCLEOTIDE SEQUENCE [LARGE SCALE GENOMIC DNA]</scope>
    <source>
        <strain evidence="2 3">U-1</strain>
    </source>
</reference>
<sequence length="54" mass="6154">MISMDTVIVLIVVVLGGLGAWGTISFWMDGRYRRNRPNPTLSGFRSPEDREDDR</sequence>
<gene>
    <name evidence="2" type="ORF">NSK11_contig00065-0039</name>
</gene>
<proteinExistence type="predicted"/>
<accession>A0ABC9YWS9</accession>
<evidence type="ECO:0000313" key="2">
    <source>
        <dbReference type="EMBL" id="GAP29857.1"/>
    </source>
</evidence>
<reference evidence="3" key="1">
    <citation type="submission" date="2015-07" db="EMBL/GenBank/DDBJ databases">
        <title>Nocardia seriolae U-1 whole genome shotgun sequence.</title>
        <authorList>
            <person name="Imajoh M."/>
            <person name="Fukumoto Y."/>
            <person name="Sukeda M."/>
            <person name="Yamane J."/>
            <person name="Yamasaki K."/>
            <person name="Shimizu M."/>
            <person name="Ohnishi K."/>
            <person name="Oshima S."/>
        </authorList>
    </citation>
    <scope>NUCLEOTIDE SEQUENCE [LARGE SCALE GENOMIC DNA]</scope>
    <source>
        <strain evidence="3">U-1</strain>
    </source>
</reference>
<evidence type="ECO:0000256" key="1">
    <source>
        <dbReference type="SAM" id="Phobius"/>
    </source>
</evidence>
<keyword evidence="1" id="KW-0472">Membrane</keyword>
<dbReference type="AlphaFoldDB" id="A0ABC9YWS9"/>
<evidence type="ECO:0000313" key="3">
    <source>
        <dbReference type="Proteomes" id="UP000037179"/>
    </source>
</evidence>